<dbReference type="InterPro" id="IPR017441">
    <property type="entry name" value="Protein_kinase_ATP_BS"/>
</dbReference>
<dbReference type="GO" id="GO:0035556">
    <property type="term" value="P:intracellular signal transduction"/>
    <property type="evidence" value="ECO:0007669"/>
    <property type="project" value="TreeGrafter"/>
</dbReference>
<proteinExistence type="predicted"/>
<dbReference type="InterPro" id="IPR011009">
    <property type="entry name" value="Kinase-like_dom_sf"/>
</dbReference>
<keyword evidence="2" id="KW-1185">Reference proteome</keyword>
<dbReference type="Pfam" id="PF07714">
    <property type="entry name" value="PK_Tyr_Ser-Thr"/>
    <property type="match status" value="1"/>
</dbReference>
<comment type="caution">
    <text evidence="1">The sequence shown here is derived from an EMBL/GenBank/DDBJ whole genome shotgun (WGS) entry which is preliminary data.</text>
</comment>
<organism evidence="1 2">
    <name type="scientific">Paramuricea clavata</name>
    <name type="common">Red gorgonian</name>
    <name type="synonym">Violescent sea-whip</name>
    <dbReference type="NCBI Taxonomy" id="317549"/>
    <lineage>
        <taxon>Eukaryota</taxon>
        <taxon>Metazoa</taxon>
        <taxon>Cnidaria</taxon>
        <taxon>Anthozoa</taxon>
        <taxon>Octocorallia</taxon>
        <taxon>Malacalcyonacea</taxon>
        <taxon>Plexauridae</taxon>
        <taxon>Paramuricea</taxon>
    </lineage>
</organism>
<accession>A0A7D9D8Q9</accession>
<dbReference type="Gene3D" id="3.30.200.20">
    <property type="entry name" value="Phosphorylase Kinase, domain 1"/>
    <property type="match status" value="1"/>
</dbReference>
<dbReference type="InterPro" id="IPR051286">
    <property type="entry name" value="JAK"/>
</dbReference>
<dbReference type="OrthoDB" id="5986613at2759"/>
<evidence type="ECO:0000313" key="1">
    <source>
        <dbReference type="EMBL" id="CAB3979242.1"/>
    </source>
</evidence>
<dbReference type="PANTHER" id="PTHR45807">
    <property type="entry name" value="TYROSINE-PROTEIN KINASE HOPSCOTCH"/>
    <property type="match status" value="1"/>
</dbReference>
<evidence type="ECO:0000313" key="2">
    <source>
        <dbReference type="Proteomes" id="UP001152795"/>
    </source>
</evidence>
<dbReference type="GO" id="GO:0005829">
    <property type="term" value="C:cytosol"/>
    <property type="evidence" value="ECO:0007669"/>
    <property type="project" value="TreeGrafter"/>
</dbReference>
<dbReference type="InterPro" id="IPR001245">
    <property type="entry name" value="Ser-Thr/Tyr_kinase_cat_dom"/>
</dbReference>
<dbReference type="GO" id="GO:0005524">
    <property type="term" value="F:ATP binding"/>
    <property type="evidence" value="ECO:0007669"/>
    <property type="project" value="UniProtKB-UniRule"/>
</dbReference>
<dbReference type="GO" id="GO:0005126">
    <property type="term" value="F:cytokine receptor binding"/>
    <property type="evidence" value="ECO:0007669"/>
    <property type="project" value="TreeGrafter"/>
</dbReference>
<dbReference type="PROSITE" id="PS00107">
    <property type="entry name" value="PROTEIN_KINASE_ATP"/>
    <property type="match status" value="1"/>
</dbReference>
<dbReference type="PANTHER" id="PTHR45807:SF7">
    <property type="entry name" value="TYROSINE-PROTEIN KINASE HOPSCOTCH"/>
    <property type="match status" value="1"/>
</dbReference>
<dbReference type="EMBL" id="CACRXK020000179">
    <property type="protein sequence ID" value="CAB3979242.1"/>
    <property type="molecule type" value="Genomic_DNA"/>
</dbReference>
<name>A0A7D9D8Q9_PARCT</name>
<dbReference type="AlphaFoldDB" id="A0A7D9D8Q9"/>
<reference evidence="1" key="1">
    <citation type="submission" date="2020-04" db="EMBL/GenBank/DDBJ databases">
        <authorList>
            <person name="Alioto T."/>
            <person name="Alioto T."/>
            <person name="Gomez Garrido J."/>
        </authorList>
    </citation>
    <scope>NUCLEOTIDE SEQUENCE</scope>
    <source>
        <strain evidence="1">A484AB</strain>
    </source>
</reference>
<keyword evidence="1" id="KW-0808">Transferase</keyword>
<dbReference type="GO" id="GO:0030154">
    <property type="term" value="P:cell differentiation"/>
    <property type="evidence" value="ECO:0007669"/>
    <property type="project" value="TreeGrafter"/>
</dbReference>
<gene>
    <name evidence="1" type="ORF">PACLA_8A047586</name>
</gene>
<dbReference type="GO" id="GO:0007259">
    <property type="term" value="P:cell surface receptor signaling pathway via JAK-STAT"/>
    <property type="evidence" value="ECO:0007669"/>
    <property type="project" value="TreeGrafter"/>
</dbReference>
<dbReference type="PROSITE" id="PS50011">
    <property type="entry name" value="PROTEIN_KINASE_DOM"/>
    <property type="match status" value="1"/>
</dbReference>
<dbReference type="GO" id="GO:0004715">
    <property type="term" value="F:non-membrane spanning protein tyrosine kinase activity"/>
    <property type="evidence" value="ECO:0007669"/>
    <property type="project" value="TreeGrafter"/>
</dbReference>
<dbReference type="SUPFAM" id="SSF56112">
    <property type="entry name" value="Protein kinase-like (PK-like)"/>
    <property type="match status" value="1"/>
</dbReference>
<dbReference type="Proteomes" id="UP001152795">
    <property type="component" value="Unassembled WGS sequence"/>
</dbReference>
<keyword evidence="1" id="KW-0418">Kinase</keyword>
<dbReference type="InterPro" id="IPR000719">
    <property type="entry name" value="Prot_kinase_dom"/>
</dbReference>
<sequence>MSFKLPSFSKSKVSYQEFTKGLETFLWTDLSDTSEIGRGTFGAVLLASFKSEQKTAAEKVVVKKLLQSSRSDEKQRFFKEARLLQSLNHKNVAKFKKVCIEPPAIMMEFVAFDFKFFCSEIMNLF</sequence>
<protein>
    <submittedName>
        <fullName evidence="1">Serine threonine- kinase STY46-like</fullName>
    </submittedName>
</protein>
<dbReference type="GO" id="GO:0019221">
    <property type="term" value="P:cytokine-mediated signaling pathway"/>
    <property type="evidence" value="ECO:0007669"/>
    <property type="project" value="TreeGrafter"/>
</dbReference>